<evidence type="ECO:0000313" key="2">
    <source>
        <dbReference type="Proteomes" id="UP001391051"/>
    </source>
</evidence>
<dbReference type="RefSeq" id="XP_066696432.1">
    <property type="nucleotide sequence ID" value="XM_066846941.1"/>
</dbReference>
<dbReference type="EMBL" id="JAQQWE010000007">
    <property type="protein sequence ID" value="KAK7946398.1"/>
    <property type="molecule type" value="Genomic_DNA"/>
</dbReference>
<comment type="caution">
    <text evidence="1">The sequence shown here is derived from an EMBL/GenBank/DDBJ whole genome shotgun (WGS) entry which is preliminary data.</text>
</comment>
<organism evidence="1 2">
    <name type="scientific">Apiospora aurea</name>
    <dbReference type="NCBI Taxonomy" id="335848"/>
    <lineage>
        <taxon>Eukaryota</taxon>
        <taxon>Fungi</taxon>
        <taxon>Dikarya</taxon>
        <taxon>Ascomycota</taxon>
        <taxon>Pezizomycotina</taxon>
        <taxon>Sordariomycetes</taxon>
        <taxon>Xylariomycetidae</taxon>
        <taxon>Amphisphaeriales</taxon>
        <taxon>Apiosporaceae</taxon>
        <taxon>Apiospora</taxon>
    </lineage>
</organism>
<sequence>MPLEGFGHGTCQIPAIQGPVKIECRRREHFMYILVALLIVIPETIKDTLDLVFDVRREDKIVTPFNTADPEGIGPNVGGESCL</sequence>
<dbReference type="GeneID" id="92080003"/>
<keyword evidence="2" id="KW-1185">Reference proteome</keyword>
<evidence type="ECO:0000313" key="1">
    <source>
        <dbReference type="EMBL" id="KAK7946398.1"/>
    </source>
</evidence>
<proteinExistence type="predicted"/>
<reference evidence="1 2" key="1">
    <citation type="submission" date="2023-01" db="EMBL/GenBank/DDBJ databases">
        <title>Analysis of 21 Apiospora genomes using comparative genomics revels a genus with tremendous synthesis potential of carbohydrate active enzymes and secondary metabolites.</title>
        <authorList>
            <person name="Sorensen T."/>
        </authorList>
    </citation>
    <scope>NUCLEOTIDE SEQUENCE [LARGE SCALE GENOMIC DNA]</scope>
    <source>
        <strain evidence="1 2">CBS 24483</strain>
    </source>
</reference>
<accession>A0ABR1Q316</accession>
<name>A0ABR1Q316_9PEZI</name>
<protein>
    <submittedName>
        <fullName evidence="1">Uncharacterized protein</fullName>
    </submittedName>
</protein>
<dbReference type="Proteomes" id="UP001391051">
    <property type="component" value="Unassembled WGS sequence"/>
</dbReference>
<gene>
    <name evidence="1" type="ORF">PG986_010719</name>
</gene>